<keyword evidence="2" id="KW-0539">Nucleus</keyword>
<evidence type="ECO:0000256" key="2">
    <source>
        <dbReference type="ARBA" id="ARBA00023242"/>
    </source>
</evidence>
<dbReference type="AlphaFoldDB" id="A0A081A0D7"/>
<evidence type="ECO:0000313" key="5">
    <source>
        <dbReference type="EMBL" id="ETO72348.1"/>
    </source>
</evidence>
<dbReference type="PROSITE" id="PS50013">
    <property type="entry name" value="CHROMO_2"/>
    <property type="match status" value="1"/>
</dbReference>
<evidence type="ECO:0000259" key="4">
    <source>
        <dbReference type="PROSITE" id="PS50013"/>
    </source>
</evidence>
<dbReference type="InterPro" id="IPR023780">
    <property type="entry name" value="Chromo_domain"/>
</dbReference>
<dbReference type="InterPro" id="IPR023779">
    <property type="entry name" value="Chromodomain_CS"/>
</dbReference>
<dbReference type="InterPro" id="IPR000953">
    <property type="entry name" value="Chromo/chromo_shadow_dom"/>
</dbReference>
<dbReference type="PROSITE" id="PS00598">
    <property type="entry name" value="CHROMO_1"/>
    <property type="match status" value="1"/>
</dbReference>
<comment type="caution">
    <text evidence="5">The sequence shown here is derived from an EMBL/GenBank/DDBJ whole genome shotgun (WGS) entry which is preliminary data.</text>
</comment>
<evidence type="ECO:0000256" key="1">
    <source>
        <dbReference type="ARBA" id="ARBA00004123"/>
    </source>
</evidence>
<protein>
    <recommendedName>
        <fullName evidence="4">Chromo domain-containing protein</fullName>
    </recommendedName>
</protein>
<accession>A0A081A0D7</accession>
<dbReference type="CDD" id="cd00024">
    <property type="entry name" value="CD_CSD"/>
    <property type="match status" value="1"/>
</dbReference>
<dbReference type="GO" id="GO:0005634">
    <property type="term" value="C:nucleus"/>
    <property type="evidence" value="ECO:0007669"/>
    <property type="project" value="UniProtKB-SubCell"/>
</dbReference>
<dbReference type="InterPro" id="IPR016197">
    <property type="entry name" value="Chromo-like_dom_sf"/>
</dbReference>
<dbReference type="PANTHER" id="PTHR22812">
    <property type="entry name" value="CHROMOBOX PROTEIN"/>
    <property type="match status" value="1"/>
</dbReference>
<feature type="region of interest" description="Disordered" evidence="3">
    <location>
        <begin position="24"/>
        <end position="134"/>
    </location>
</feature>
<feature type="domain" description="Chromo" evidence="4">
    <location>
        <begin position="138"/>
        <end position="195"/>
    </location>
</feature>
<name>A0A081A0D7_PHYNI</name>
<dbReference type="InterPro" id="IPR051219">
    <property type="entry name" value="Heterochromatin_chromo-domain"/>
</dbReference>
<evidence type="ECO:0000313" key="6">
    <source>
        <dbReference type="Proteomes" id="UP000028582"/>
    </source>
</evidence>
<reference evidence="5 6" key="1">
    <citation type="submission" date="2013-11" db="EMBL/GenBank/DDBJ databases">
        <title>The Genome Sequence of Phytophthora parasitica P1976.</title>
        <authorList>
            <consortium name="The Broad Institute Genomics Platform"/>
            <person name="Russ C."/>
            <person name="Tyler B."/>
            <person name="Panabieres F."/>
            <person name="Shan W."/>
            <person name="Tripathy S."/>
            <person name="Grunwald N."/>
            <person name="Machado M."/>
            <person name="Johnson C.S."/>
            <person name="Walker B."/>
            <person name="Young S."/>
            <person name="Zeng Q."/>
            <person name="Gargeya S."/>
            <person name="Fitzgerald M."/>
            <person name="Haas B."/>
            <person name="Abouelleil A."/>
            <person name="Allen A.W."/>
            <person name="Alvarado L."/>
            <person name="Arachchi H.M."/>
            <person name="Berlin A.M."/>
            <person name="Chapman S.B."/>
            <person name="Gainer-Dewar J."/>
            <person name="Goldberg J."/>
            <person name="Griggs A."/>
            <person name="Gujja S."/>
            <person name="Hansen M."/>
            <person name="Howarth C."/>
            <person name="Imamovic A."/>
            <person name="Ireland A."/>
            <person name="Larimer J."/>
            <person name="McCowan C."/>
            <person name="Murphy C."/>
            <person name="Pearson M."/>
            <person name="Poon T.W."/>
            <person name="Priest M."/>
            <person name="Roberts A."/>
            <person name="Saif S."/>
            <person name="Shea T."/>
            <person name="Sisk P."/>
            <person name="Sykes S."/>
            <person name="Wortman J."/>
            <person name="Nusbaum C."/>
            <person name="Birren B."/>
        </authorList>
    </citation>
    <scope>NUCLEOTIDE SEQUENCE [LARGE SCALE GENOMIC DNA]</scope>
    <source>
        <strain evidence="5 6">P1976</strain>
    </source>
</reference>
<dbReference type="Proteomes" id="UP000028582">
    <property type="component" value="Unassembled WGS sequence"/>
</dbReference>
<dbReference type="EMBL" id="ANJA01002070">
    <property type="protein sequence ID" value="ETO72348.1"/>
    <property type="molecule type" value="Genomic_DNA"/>
</dbReference>
<comment type="subcellular location">
    <subcellularLocation>
        <location evidence="1">Nucleus</location>
    </subcellularLocation>
</comment>
<proteinExistence type="predicted"/>
<dbReference type="SUPFAM" id="SSF54160">
    <property type="entry name" value="Chromo domain-like"/>
    <property type="match status" value="1"/>
</dbReference>
<dbReference type="OrthoDB" id="119747at2759"/>
<sequence>MAVVSATAGGAPYERTPGAYAEYAGYAPYAPRQDRTRGPDGPPAHEGQRRLTATDPGVPQDERERPGSRPGRQHHRQSQGLVQSQAREHVDGGGQLQGPAADPQVEHSDESGSPEAPGTHIRTRAPPPPLDRNGEAHYHVKRILQERRLRGKRQLLVKWRGYAHSENSWEPIERLQADCPKAVAIWEQKRRQLRK</sequence>
<dbReference type="SMART" id="SM00298">
    <property type="entry name" value="CHROMO"/>
    <property type="match status" value="1"/>
</dbReference>
<dbReference type="Pfam" id="PF00385">
    <property type="entry name" value="Chromo"/>
    <property type="match status" value="1"/>
</dbReference>
<evidence type="ECO:0000256" key="3">
    <source>
        <dbReference type="SAM" id="MobiDB-lite"/>
    </source>
</evidence>
<organism evidence="5 6">
    <name type="scientific">Phytophthora nicotianae P1976</name>
    <dbReference type="NCBI Taxonomy" id="1317066"/>
    <lineage>
        <taxon>Eukaryota</taxon>
        <taxon>Sar</taxon>
        <taxon>Stramenopiles</taxon>
        <taxon>Oomycota</taxon>
        <taxon>Peronosporomycetes</taxon>
        <taxon>Peronosporales</taxon>
        <taxon>Peronosporaceae</taxon>
        <taxon>Phytophthora</taxon>
    </lineage>
</organism>
<dbReference type="Gene3D" id="2.40.50.40">
    <property type="match status" value="1"/>
</dbReference>
<gene>
    <name evidence="5" type="ORF">F444_11520</name>
</gene>